<dbReference type="EMBL" id="BAABEP010000063">
    <property type="protein sequence ID" value="GAA3754375.1"/>
    <property type="molecule type" value="Genomic_DNA"/>
</dbReference>
<keyword evidence="2" id="KW-1185">Reference proteome</keyword>
<protein>
    <submittedName>
        <fullName evidence="1">Uncharacterized protein</fullName>
    </submittedName>
</protein>
<accession>A0ABP7G8B6</accession>
<sequence length="63" mass="6533">MEAPRATTAPGESAFRTPSPARKLVSVFVCAPLSTAAPLWSPGAVKLVTFAVWCQVDVALCGT</sequence>
<reference evidence="2" key="1">
    <citation type="journal article" date="2019" name="Int. J. Syst. Evol. Microbiol.">
        <title>The Global Catalogue of Microorganisms (GCM) 10K type strain sequencing project: providing services to taxonomists for standard genome sequencing and annotation.</title>
        <authorList>
            <consortium name="The Broad Institute Genomics Platform"/>
            <consortium name="The Broad Institute Genome Sequencing Center for Infectious Disease"/>
            <person name="Wu L."/>
            <person name="Ma J."/>
        </authorList>
    </citation>
    <scope>NUCLEOTIDE SEQUENCE [LARGE SCALE GENOMIC DNA]</scope>
    <source>
        <strain evidence="2">JCM 30846</strain>
    </source>
</reference>
<gene>
    <name evidence="1" type="ORF">GCM10023082_57300</name>
</gene>
<comment type="caution">
    <text evidence="1">The sequence shown here is derived from an EMBL/GenBank/DDBJ whole genome shotgun (WGS) entry which is preliminary data.</text>
</comment>
<name>A0ABP7G8B6_9ACTN</name>
<proteinExistence type="predicted"/>
<evidence type="ECO:0000313" key="1">
    <source>
        <dbReference type="EMBL" id="GAA3754375.1"/>
    </source>
</evidence>
<evidence type="ECO:0000313" key="2">
    <source>
        <dbReference type="Proteomes" id="UP001499884"/>
    </source>
</evidence>
<dbReference type="Proteomes" id="UP001499884">
    <property type="component" value="Unassembled WGS sequence"/>
</dbReference>
<organism evidence="1 2">
    <name type="scientific">Streptomyces tremellae</name>
    <dbReference type="NCBI Taxonomy" id="1124239"/>
    <lineage>
        <taxon>Bacteria</taxon>
        <taxon>Bacillati</taxon>
        <taxon>Actinomycetota</taxon>
        <taxon>Actinomycetes</taxon>
        <taxon>Kitasatosporales</taxon>
        <taxon>Streptomycetaceae</taxon>
        <taxon>Streptomyces</taxon>
    </lineage>
</organism>